<feature type="compositionally biased region" description="Pro residues" evidence="1">
    <location>
        <begin position="669"/>
        <end position="680"/>
    </location>
</feature>
<feature type="compositionally biased region" description="Polar residues" evidence="1">
    <location>
        <begin position="1132"/>
        <end position="1153"/>
    </location>
</feature>
<feature type="region of interest" description="Disordered" evidence="1">
    <location>
        <begin position="550"/>
        <end position="570"/>
    </location>
</feature>
<organism evidence="2 3">
    <name type="scientific">Blyttiomyces helicus</name>
    <dbReference type="NCBI Taxonomy" id="388810"/>
    <lineage>
        <taxon>Eukaryota</taxon>
        <taxon>Fungi</taxon>
        <taxon>Fungi incertae sedis</taxon>
        <taxon>Chytridiomycota</taxon>
        <taxon>Chytridiomycota incertae sedis</taxon>
        <taxon>Chytridiomycetes</taxon>
        <taxon>Chytridiomycetes incertae sedis</taxon>
        <taxon>Blyttiomyces</taxon>
    </lineage>
</organism>
<feature type="compositionally biased region" description="Basic and acidic residues" evidence="1">
    <location>
        <begin position="129"/>
        <end position="138"/>
    </location>
</feature>
<feature type="compositionally biased region" description="Acidic residues" evidence="1">
    <location>
        <begin position="368"/>
        <end position="381"/>
    </location>
</feature>
<feature type="region of interest" description="Disordered" evidence="1">
    <location>
        <begin position="215"/>
        <end position="339"/>
    </location>
</feature>
<dbReference type="PANTHER" id="PTHR48148">
    <property type="entry name" value="KERATINOCYTE PROLINE-RICH PROTEIN"/>
    <property type="match status" value="1"/>
</dbReference>
<protein>
    <submittedName>
        <fullName evidence="2">Uncharacterized protein</fullName>
    </submittedName>
</protein>
<feature type="compositionally biased region" description="Polar residues" evidence="1">
    <location>
        <begin position="44"/>
        <end position="59"/>
    </location>
</feature>
<evidence type="ECO:0000256" key="1">
    <source>
        <dbReference type="SAM" id="MobiDB-lite"/>
    </source>
</evidence>
<dbReference type="Proteomes" id="UP000269721">
    <property type="component" value="Unassembled WGS sequence"/>
</dbReference>
<accession>A0A4P9WFZ2</accession>
<keyword evidence="3" id="KW-1185">Reference proteome</keyword>
<dbReference type="PANTHER" id="PTHR48148:SF2">
    <property type="entry name" value="PA14 DOMAIN-CONTAINING PROTEIN"/>
    <property type="match status" value="1"/>
</dbReference>
<reference evidence="3" key="1">
    <citation type="journal article" date="2018" name="Nat. Microbiol.">
        <title>Leveraging single-cell genomics to expand the fungal tree of life.</title>
        <authorList>
            <person name="Ahrendt S.R."/>
            <person name="Quandt C.A."/>
            <person name="Ciobanu D."/>
            <person name="Clum A."/>
            <person name="Salamov A."/>
            <person name="Andreopoulos B."/>
            <person name="Cheng J.F."/>
            <person name="Woyke T."/>
            <person name="Pelin A."/>
            <person name="Henrissat B."/>
            <person name="Reynolds N.K."/>
            <person name="Benny G.L."/>
            <person name="Smith M.E."/>
            <person name="James T.Y."/>
            <person name="Grigoriev I.V."/>
        </authorList>
    </citation>
    <scope>NUCLEOTIDE SEQUENCE [LARGE SCALE GENOMIC DNA]</scope>
</reference>
<feature type="region of interest" description="Disordered" evidence="1">
    <location>
        <begin position="1"/>
        <end position="113"/>
    </location>
</feature>
<feature type="compositionally biased region" description="Pro residues" evidence="1">
    <location>
        <begin position="705"/>
        <end position="800"/>
    </location>
</feature>
<dbReference type="AlphaFoldDB" id="A0A4P9WFZ2"/>
<evidence type="ECO:0000313" key="3">
    <source>
        <dbReference type="Proteomes" id="UP000269721"/>
    </source>
</evidence>
<feature type="compositionally biased region" description="Basic and acidic residues" evidence="1">
    <location>
        <begin position="152"/>
        <end position="161"/>
    </location>
</feature>
<dbReference type="EMBL" id="KZ995642">
    <property type="protein sequence ID" value="RKO90258.1"/>
    <property type="molecule type" value="Genomic_DNA"/>
</dbReference>
<feature type="region of interest" description="Disordered" evidence="1">
    <location>
        <begin position="643"/>
        <end position="832"/>
    </location>
</feature>
<sequence length="1196" mass="128484">MTPLSNEADSDALKTGDGIADIGAGFNTGRGGSANPDDQDTTDISDSNPSLRRTTTNVPQRPPPRRSSRNSPGDIQPPLPIPPSRTSGLSAETSEPESDILRKKSETYRNPFESADILRKITASSVITDHDDVERPDETDMDFEAFDTNEAPLRRKNDSHRSIRPPLPAPAEAVDADDADSDSLRQRATSPHIFRKITGSSVVDDVSAVVEVPDHATADQIPVPADAPLPTPTANSNSGPRESFDAGAGLGLRQKANSYRNPFEPPQTGRKITGSSAGRISPNLAVAPQLPVPTAAPDRNSVATQMPIPTEAPLGKHQTYKNPFEPVVSRNSTSKSVSGKFDESRLEDVLNFVAEVEAVQDESPPWNFDEEHEDWHDNEDDSSGHEDGPKRSRNSMSALSVRRNTTRISRYSAMAILSDIGMESSVETPKSMPWEEEEIPAWVYEEAVERTASIGRIPTRSAASLRKEYNAHAVNDITPKRSPPRTVTDTAHRILSHISKASATLIFADSHLPPSIKEDEESEAEQATTLAPSISTAPSIVQSLDDFATTAEDVSRAEEEDEKQEQESVEQKEEEIFLSLGGINLPPKRGSLDGGLLVPCFTEEGGKGGGGGGGAAVEETAIYYRKLKRLSIIGKSRMVLHNPIRKIRPPPRPATAETDESPSAQRAGGPPPPPPPPPPMVFEIAGGPPPPPPPPPPMVFESACGPPPPPPPPPPMVFEGGPPPPPPPPPPLSFDSPGGPPPPPPPPPPMTFGGGPPPPPPPPPPAFGGPGGPPPPPPPPPFGGPPPPPPPPGAPPPPAGDAPADDDGGGGPAFLRELRSGGFKSRLRKVAPPPERKLIVDEKPVGNDEGARQALYIELLGFMEAPNGNIEELSDKVKAQTSIVRSFVFTLVRRGWLSAYRITDHLPPPGPKGLAPCIVWPGREWTIGISIPDAAEADLATLSPSPSDIVARVHLYRFDEQVKKHILDEIVLVATENFPVETQFNEPEPPRDMENRTKWDAWNDRKLAHEQSDFPQYTLIFKKLMDVDVIVSGVYSKLNQTLEEMGKMGEAMRTTFADFSVDLLHSIVKSIPTRIKEVAQKLSQQTGIIIRDESLKLTPAFLEMMNLQGDAGKKGTPEPAVAATPAEPTSTRATSVPNTASPDPTTPPESATAINPKGSITLGGLPIDMLIPMLKKEFIKKEIQSEKLGRRLTWAP</sequence>
<feature type="region of interest" description="Disordered" evidence="1">
    <location>
        <begin position="129"/>
        <end position="187"/>
    </location>
</feature>
<name>A0A4P9WFZ2_9FUNG</name>
<feature type="compositionally biased region" description="Pro residues" evidence="1">
    <location>
        <begin position="687"/>
        <end position="698"/>
    </location>
</feature>
<feature type="region of interest" description="Disordered" evidence="1">
    <location>
        <begin position="1110"/>
        <end position="1158"/>
    </location>
</feature>
<feature type="compositionally biased region" description="Low complexity" evidence="1">
    <location>
        <begin position="1117"/>
        <end position="1131"/>
    </location>
</feature>
<feature type="compositionally biased region" description="Polar residues" evidence="1">
    <location>
        <begin position="84"/>
        <end position="93"/>
    </location>
</feature>
<evidence type="ECO:0000313" key="2">
    <source>
        <dbReference type="EMBL" id="RKO90258.1"/>
    </source>
</evidence>
<feature type="region of interest" description="Disordered" evidence="1">
    <location>
        <begin position="360"/>
        <end position="402"/>
    </location>
</feature>
<proteinExistence type="predicted"/>
<gene>
    <name evidence="2" type="ORF">BDK51DRAFT_50388</name>
</gene>
<dbReference type="OrthoDB" id="2138148at2759"/>